<evidence type="ECO:0000256" key="3">
    <source>
        <dbReference type="ARBA" id="ARBA00022448"/>
    </source>
</evidence>
<evidence type="ECO:0000313" key="14">
    <source>
        <dbReference type="Proteomes" id="UP000195871"/>
    </source>
</evidence>
<evidence type="ECO:0000256" key="4">
    <source>
        <dbReference type="ARBA" id="ARBA00022692"/>
    </source>
</evidence>
<evidence type="ECO:0000256" key="2">
    <source>
        <dbReference type="ARBA" id="ARBA00009726"/>
    </source>
</evidence>
<dbReference type="PROSITE" id="PS00211">
    <property type="entry name" value="ABC_TRANSPORTER_1"/>
    <property type="match status" value="2"/>
</dbReference>
<organism evidence="13 14">
    <name type="scientific">Pichia kudriavzevii</name>
    <name type="common">Yeast</name>
    <name type="synonym">Issatchenkia orientalis</name>
    <dbReference type="NCBI Taxonomy" id="4909"/>
    <lineage>
        <taxon>Eukaryota</taxon>
        <taxon>Fungi</taxon>
        <taxon>Dikarya</taxon>
        <taxon>Ascomycota</taxon>
        <taxon>Saccharomycotina</taxon>
        <taxon>Pichiomycetes</taxon>
        <taxon>Pichiales</taxon>
        <taxon>Pichiaceae</taxon>
        <taxon>Pichia</taxon>
    </lineage>
</organism>
<dbReference type="InterPro" id="IPR050173">
    <property type="entry name" value="ABC_transporter_C-like"/>
</dbReference>
<evidence type="ECO:0000313" key="13">
    <source>
        <dbReference type="EMBL" id="OUT20979.1"/>
    </source>
</evidence>
<dbReference type="SMART" id="SM00382">
    <property type="entry name" value="AAA"/>
    <property type="match status" value="2"/>
</dbReference>
<evidence type="ECO:0000256" key="5">
    <source>
        <dbReference type="ARBA" id="ARBA00022737"/>
    </source>
</evidence>
<dbReference type="GO" id="GO:0000329">
    <property type="term" value="C:fungal-type vacuole membrane"/>
    <property type="evidence" value="ECO:0007669"/>
    <property type="project" value="UniProtKB-ARBA"/>
</dbReference>
<protein>
    <recommendedName>
        <fullName evidence="15">Oligomycin resistance ATP-dependent permease YOR1</fullName>
    </recommendedName>
</protein>
<feature type="transmembrane region" description="Helical" evidence="10">
    <location>
        <begin position="429"/>
        <end position="449"/>
    </location>
</feature>
<dbReference type="InterPro" id="IPR003593">
    <property type="entry name" value="AAA+_ATPase"/>
</dbReference>
<feature type="transmembrane region" description="Helical" evidence="10">
    <location>
        <begin position="392"/>
        <end position="417"/>
    </location>
</feature>
<dbReference type="PANTHER" id="PTHR24223">
    <property type="entry name" value="ATP-BINDING CASSETTE SUB-FAMILY C"/>
    <property type="match status" value="1"/>
</dbReference>
<feature type="transmembrane region" description="Helical" evidence="10">
    <location>
        <begin position="815"/>
        <end position="840"/>
    </location>
</feature>
<feature type="transmembrane region" description="Helical" evidence="10">
    <location>
        <begin position="941"/>
        <end position="972"/>
    </location>
</feature>
<feature type="domain" description="ABC transporter" evidence="11">
    <location>
        <begin position="515"/>
        <end position="740"/>
    </location>
</feature>
<feature type="transmembrane region" description="Helical" evidence="10">
    <location>
        <begin position="852"/>
        <end position="874"/>
    </location>
</feature>
<dbReference type="FunFam" id="3.40.50.300:FF:001750">
    <property type="entry name" value="ATP-binding cassette transporter"/>
    <property type="match status" value="1"/>
</dbReference>
<comment type="caution">
    <text evidence="13">The sequence shown here is derived from an EMBL/GenBank/DDBJ whole genome shotgun (WGS) entry which is preliminary data.</text>
</comment>
<reference evidence="13 14" key="1">
    <citation type="submission" date="2017-05" db="EMBL/GenBank/DDBJ databases">
        <title>The Genome Sequence of Candida krusei Ckrusei653.</title>
        <authorList>
            <person name="Cuomo C."/>
            <person name="Forche A."/>
            <person name="Young S."/>
            <person name="Abouelleil A."/>
            <person name="Cao P."/>
            <person name="Chapman S."/>
            <person name="Cusick C."/>
            <person name="Shea T."/>
            <person name="Nusbaum C."/>
            <person name="Birren B."/>
        </authorList>
    </citation>
    <scope>NUCLEOTIDE SEQUENCE [LARGE SCALE GENOMIC DNA]</scope>
    <source>
        <strain evidence="13 14">Ckrusei653</strain>
    </source>
</reference>
<evidence type="ECO:0000256" key="9">
    <source>
        <dbReference type="ARBA" id="ARBA00023136"/>
    </source>
</evidence>
<feature type="domain" description="ABC transmembrane type-1" evidence="12">
    <location>
        <begin position="171"/>
        <end position="455"/>
    </location>
</feature>
<keyword evidence="5" id="KW-0677">Repeat</keyword>
<evidence type="ECO:0000256" key="10">
    <source>
        <dbReference type="SAM" id="Phobius"/>
    </source>
</evidence>
<dbReference type="CDD" id="cd18606">
    <property type="entry name" value="ABC_6TM_YOR1_D2_like"/>
    <property type="match status" value="1"/>
</dbReference>
<dbReference type="Pfam" id="PF00664">
    <property type="entry name" value="ABC_membrane"/>
    <property type="match status" value="2"/>
</dbReference>
<feature type="domain" description="ABC transmembrane type-1" evidence="12">
    <location>
        <begin position="820"/>
        <end position="1095"/>
    </location>
</feature>
<name>A0A1Z8JK80_PICKU</name>
<dbReference type="PROSITE" id="PS50929">
    <property type="entry name" value="ABC_TM1F"/>
    <property type="match status" value="2"/>
</dbReference>
<dbReference type="CDD" id="cd18597">
    <property type="entry name" value="ABC_6TM_YOR1_D1_like"/>
    <property type="match status" value="1"/>
</dbReference>
<comment type="subcellular location">
    <subcellularLocation>
        <location evidence="1">Membrane</location>
        <topology evidence="1">Multi-pass membrane protein</topology>
    </subcellularLocation>
</comment>
<dbReference type="Pfam" id="PF00005">
    <property type="entry name" value="ABC_tran"/>
    <property type="match status" value="2"/>
</dbReference>
<dbReference type="InterPro" id="IPR011527">
    <property type="entry name" value="ABC1_TM_dom"/>
</dbReference>
<feature type="transmembrane region" description="Helical" evidence="10">
    <location>
        <begin position="285"/>
        <end position="306"/>
    </location>
</feature>
<dbReference type="FunFam" id="3.40.50.300:FF:000565">
    <property type="entry name" value="ABC bile acid transporter"/>
    <property type="match status" value="1"/>
</dbReference>
<evidence type="ECO:0000259" key="12">
    <source>
        <dbReference type="PROSITE" id="PS50929"/>
    </source>
</evidence>
<dbReference type="InterPro" id="IPR027417">
    <property type="entry name" value="P-loop_NTPase"/>
</dbReference>
<evidence type="ECO:0000256" key="7">
    <source>
        <dbReference type="ARBA" id="ARBA00022840"/>
    </source>
</evidence>
<dbReference type="PROSITE" id="PS50893">
    <property type="entry name" value="ABC_TRANSPORTER_2"/>
    <property type="match status" value="2"/>
</dbReference>
<dbReference type="FunFam" id="1.20.1560.10:FF:000013">
    <property type="entry name" value="ABC transporter C family member 2"/>
    <property type="match status" value="1"/>
</dbReference>
<dbReference type="GO" id="GO:0005886">
    <property type="term" value="C:plasma membrane"/>
    <property type="evidence" value="ECO:0007669"/>
    <property type="project" value="TreeGrafter"/>
</dbReference>
<evidence type="ECO:0000256" key="6">
    <source>
        <dbReference type="ARBA" id="ARBA00022741"/>
    </source>
</evidence>
<feature type="transmembrane region" description="Helical" evidence="10">
    <location>
        <begin position="312"/>
        <end position="331"/>
    </location>
</feature>
<feature type="domain" description="ABC transporter" evidence="11">
    <location>
        <begin position="1134"/>
        <end position="1366"/>
    </location>
</feature>
<dbReference type="Proteomes" id="UP000195871">
    <property type="component" value="Unassembled WGS sequence"/>
</dbReference>
<dbReference type="InterPro" id="IPR003439">
    <property type="entry name" value="ABC_transporter-like_ATP-bd"/>
</dbReference>
<dbReference type="CDD" id="cd03250">
    <property type="entry name" value="ABCC_MRP_domain1"/>
    <property type="match status" value="1"/>
</dbReference>
<evidence type="ECO:0000256" key="1">
    <source>
        <dbReference type="ARBA" id="ARBA00004141"/>
    </source>
</evidence>
<evidence type="ECO:0000256" key="8">
    <source>
        <dbReference type="ARBA" id="ARBA00022989"/>
    </source>
</evidence>
<evidence type="ECO:0000259" key="11">
    <source>
        <dbReference type="PROSITE" id="PS50893"/>
    </source>
</evidence>
<dbReference type="SUPFAM" id="SSF52540">
    <property type="entry name" value="P-loop containing nucleoside triphosphate hydrolases"/>
    <property type="match status" value="2"/>
</dbReference>
<dbReference type="SUPFAM" id="SSF90123">
    <property type="entry name" value="ABC transporter transmembrane region"/>
    <property type="match status" value="2"/>
</dbReference>
<dbReference type="CDD" id="cd03244">
    <property type="entry name" value="ABCC_MRP_domain2"/>
    <property type="match status" value="1"/>
</dbReference>
<dbReference type="GO" id="GO:0005524">
    <property type="term" value="F:ATP binding"/>
    <property type="evidence" value="ECO:0007669"/>
    <property type="project" value="UniProtKB-KW"/>
</dbReference>
<dbReference type="InterPro" id="IPR036640">
    <property type="entry name" value="ABC1_TM_sf"/>
</dbReference>
<dbReference type="Gene3D" id="1.20.1560.10">
    <property type="entry name" value="ABC transporter type 1, transmembrane domain"/>
    <property type="match status" value="2"/>
</dbReference>
<dbReference type="VEuPathDB" id="FungiDB:C5L36_0B08600"/>
<keyword evidence="9 10" id="KW-0472">Membrane</keyword>
<dbReference type="PANTHER" id="PTHR24223:SF456">
    <property type="entry name" value="MULTIDRUG RESISTANCE-ASSOCIATED PROTEIN LETHAL(2)03659"/>
    <property type="match status" value="1"/>
</dbReference>
<keyword evidence="7" id="KW-0067">ATP-binding</keyword>
<sequence>MRIHLEKELLSLKSTKVYKYPDEDIEDRVANDERILPQKRFLTRFLWNKKIPPIPMEDERIKFSYTKNNLYEEARYGWLDPLLYVGYRRTIVHEDLYKIEKDSYYDVDMLTDYFYKSCQRRIVKCEVEYLRKSGLQDNKENRLRVKGDPNFHYSKNLLLASIVDTLGWDYLVSIIIKGFSDIATGLNTIQIRALINYVHQKVSGETSGNNGYGYAVGVSAILFFVGCCGAHGSNRAAIVGAEIRSILTKAILDKSLKLSRESRVKYPPSAITALSSNDVFKIDLAASYFPFVVCLPFILIITIVLLCVNLGGASLAGVGWFISATFIFFAFTKKLTKWRKSVNLETDSRIRYIREILNNMKMLKYYAWEIPFFNLVKDVRSKEMKIMLKIQFARNIITAFAITLPLFSAMVGFLAMYGQNHGLRNAANIFSSLTLFNILTLSISLFPLAMSSGSDALVAIKRIQSFLLAPEEIPDPEYHKYVFEISKDCINVNNGYFTWDFRHEVESDVSSVESDKSFSLHQTKQGYHSVLKEVNLRIKHGEFVVITGSIGSGKSSLLAAINGDMTRLTGSVDISGDIVLCANPWIQNATVRDNITFGLDYDKKVYQAVVECCALPSDFEILPAGDMTEIGERGVNLSGGQKARINLARAVYRAYTMSEYNIIMFDDVLSAVDAKVGKHIMRECILGLLSGKTRILATHQLSLIGEADRIIYMNGDGTIDVGTETELAGRNRSFKTLMEFQMEGTEHKEEEVVDEDDEDADVHEEEVELIRKQTTKIDHDKGKTMTVEHVQTNGISYKLLSEYLKAGCGKLGPKLVLANLIIAIACTTFCMLFENVWLSFWSSGKFKQYKNGFYIGIYVMITLMFIICAIWQFCTVAYISNRSSKLLNIASLKHVMFAPMSFFDTTPLGRIINRFTKDTDVLDNEIAEQARLVCNGVGNAIGILILCVIYLPWFAILIPFLIGFIAMLFSYYQATSREVKRLEGVARSFVFSNFDEVLQGMPTIKSYSASKMFLERNSKNLNRMNESYLTSICLMRWFSIPLHGTSAIITLLVSMLCASNAYHISAANSGLLISFCVQFSLQIISSTRALGQVEQLMSSVERVCEYATELPQEATYTTPEKADLPTNWPEHGSIKFVDVTLRYRPELPFVLKNMNLDIHPGEKIGICGRTGAGKSTIMTALYRLSEPESGKITIDGVDIQQIGLFDLRSRLAIIPQDPVLFRGNIRRNLDPFGNLDDDILQKALNLASGGENLNKYSLDTFVDDDGSNFSLGERQVIALCRALLRNAKILILDEATSSVDYETDARIQSTIATGFQGCTILCIAHRLRTILNYDRILVMDKGECAEFDTPQALWEQNGIFRSMCDKSGILETDFDV</sequence>
<dbReference type="GO" id="GO:0016887">
    <property type="term" value="F:ATP hydrolysis activity"/>
    <property type="evidence" value="ECO:0007669"/>
    <property type="project" value="InterPro"/>
</dbReference>
<dbReference type="EMBL" id="NHMM01000006">
    <property type="protein sequence ID" value="OUT20979.1"/>
    <property type="molecule type" value="Genomic_DNA"/>
</dbReference>
<comment type="similarity">
    <text evidence="2">Belongs to the ABC transporter superfamily. ABCC family. Conjugate transporter (TC 3.A.1.208) subfamily.</text>
</comment>
<keyword evidence="8 10" id="KW-1133">Transmembrane helix</keyword>
<keyword evidence="3" id="KW-0813">Transport</keyword>
<accession>A0A1Z8JK80</accession>
<dbReference type="GO" id="GO:0008559">
    <property type="term" value="F:ABC-type xenobiotic transporter activity"/>
    <property type="evidence" value="ECO:0007669"/>
    <property type="project" value="TreeGrafter"/>
</dbReference>
<proteinExistence type="inferred from homology"/>
<keyword evidence="4 10" id="KW-0812">Transmembrane</keyword>
<dbReference type="InterPro" id="IPR017871">
    <property type="entry name" value="ABC_transporter-like_CS"/>
</dbReference>
<dbReference type="Gene3D" id="3.40.50.300">
    <property type="entry name" value="P-loop containing nucleotide triphosphate hydrolases"/>
    <property type="match status" value="2"/>
</dbReference>
<keyword evidence="6" id="KW-0547">Nucleotide-binding</keyword>
<evidence type="ECO:0008006" key="15">
    <source>
        <dbReference type="Google" id="ProtNLM"/>
    </source>
</evidence>
<gene>
    <name evidence="13" type="ORF">CAS74_003976</name>
</gene>